<proteinExistence type="predicted"/>
<evidence type="ECO:0000313" key="2">
    <source>
        <dbReference type="Proteomes" id="UP001595956"/>
    </source>
</evidence>
<keyword evidence="2" id="KW-1185">Reference proteome</keyword>
<protein>
    <submittedName>
        <fullName evidence="1">DUF1365 domain-containing protein</fullName>
    </submittedName>
</protein>
<comment type="caution">
    <text evidence="1">The sequence shown here is derived from an EMBL/GenBank/DDBJ whole genome shotgun (WGS) entry which is preliminary data.</text>
</comment>
<dbReference type="EMBL" id="JBHSMD010000002">
    <property type="protein sequence ID" value="MFC5493303.1"/>
    <property type="molecule type" value="Genomic_DNA"/>
</dbReference>
<dbReference type="PANTHER" id="PTHR33973:SF4">
    <property type="entry name" value="OS07G0153300 PROTEIN"/>
    <property type="match status" value="1"/>
</dbReference>
<dbReference type="Proteomes" id="UP001595956">
    <property type="component" value="Unassembled WGS sequence"/>
</dbReference>
<dbReference type="Pfam" id="PF07103">
    <property type="entry name" value="DUF1365"/>
    <property type="match status" value="1"/>
</dbReference>
<organism evidence="1 2">
    <name type="scientific">Nocardioides caricicola</name>
    <dbReference type="NCBI Taxonomy" id="634770"/>
    <lineage>
        <taxon>Bacteria</taxon>
        <taxon>Bacillati</taxon>
        <taxon>Actinomycetota</taxon>
        <taxon>Actinomycetes</taxon>
        <taxon>Propionibacteriales</taxon>
        <taxon>Nocardioidaceae</taxon>
        <taxon>Nocardioides</taxon>
    </lineage>
</organism>
<dbReference type="PANTHER" id="PTHR33973">
    <property type="entry name" value="OS07G0153300 PROTEIN"/>
    <property type="match status" value="1"/>
</dbReference>
<name>A0ABW0N0Z7_9ACTN</name>
<dbReference type="InterPro" id="IPR010775">
    <property type="entry name" value="DUF1365"/>
</dbReference>
<evidence type="ECO:0000313" key="1">
    <source>
        <dbReference type="EMBL" id="MFC5493303.1"/>
    </source>
</evidence>
<sequence>MSVEAAIVAPTVPSLVVGTVSHSRRAPVQRSFEHAHYQWLVDVDDLPRVPLLARFDARDHLDGGRRGGGIRGDLARFLRARGVELEPDDRVLMLAHARTLGHVFDPLTVFWCLRPDGEVRAVVFEVHNTYGERHAYLLDTDERGRGSVDKAFYVSPFNDTSGRYEVALRLDPDLVRVSVALERDHRRVFTAVTTGTPVPATTRTVLRTFRRHLFMTHRVSALIRYHGIKLWLAKLPVQPRPPHSQEAVR</sequence>
<reference evidence="2" key="1">
    <citation type="journal article" date="2019" name="Int. J. Syst. Evol. Microbiol.">
        <title>The Global Catalogue of Microorganisms (GCM) 10K type strain sequencing project: providing services to taxonomists for standard genome sequencing and annotation.</title>
        <authorList>
            <consortium name="The Broad Institute Genomics Platform"/>
            <consortium name="The Broad Institute Genome Sequencing Center for Infectious Disease"/>
            <person name="Wu L."/>
            <person name="Ma J."/>
        </authorList>
    </citation>
    <scope>NUCLEOTIDE SEQUENCE [LARGE SCALE GENOMIC DNA]</scope>
    <source>
        <strain evidence="2">KACC 13778</strain>
    </source>
</reference>
<gene>
    <name evidence="1" type="ORF">ACFPKY_09325</name>
</gene>
<dbReference type="RefSeq" id="WP_345172286.1">
    <property type="nucleotide sequence ID" value="NZ_BAABFQ010000003.1"/>
</dbReference>
<accession>A0ABW0N0Z7</accession>